<feature type="signal peptide" evidence="2">
    <location>
        <begin position="1"/>
        <end position="24"/>
    </location>
</feature>
<organism evidence="3 4">
    <name type="scientific">Candidatus Thalassospirochaeta sargassi</name>
    <dbReference type="NCBI Taxonomy" id="3119039"/>
    <lineage>
        <taxon>Bacteria</taxon>
        <taxon>Pseudomonadati</taxon>
        <taxon>Spirochaetota</taxon>
        <taxon>Spirochaetia</taxon>
        <taxon>Spirochaetales</taxon>
        <taxon>Spirochaetaceae</taxon>
        <taxon>Candidatus Thalassospirochaeta</taxon>
    </lineage>
</organism>
<accession>A0AAJ1MLA7</accession>
<dbReference type="AlphaFoldDB" id="A0AAJ1MLA7"/>
<feature type="chain" id="PRO_5042520184" evidence="2">
    <location>
        <begin position="25"/>
        <end position="293"/>
    </location>
</feature>
<feature type="region of interest" description="Disordered" evidence="1">
    <location>
        <begin position="22"/>
        <end position="43"/>
    </location>
</feature>
<evidence type="ECO:0000313" key="4">
    <source>
        <dbReference type="Proteomes" id="UP001221217"/>
    </source>
</evidence>
<gene>
    <name evidence="3" type="ORF">PQJ61_02220</name>
</gene>
<dbReference type="Proteomes" id="UP001221217">
    <property type="component" value="Unassembled WGS sequence"/>
</dbReference>
<comment type="caution">
    <text evidence="3">The sequence shown here is derived from an EMBL/GenBank/DDBJ whole genome shotgun (WGS) entry which is preliminary data.</text>
</comment>
<evidence type="ECO:0000313" key="3">
    <source>
        <dbReference type="EMBL" id="MDC7225560.1"/>
    </source>
</evidence>
<dbReference type="EMBL" id="JAQQAL010000008">
    <property type="protein sequence ID" value="MDC7225560.1"/>
    <property type="molecule type" value="Genomic_DNA"/>
</dbReference>
<keyword evidence="2" id="KW-0732">Signal</keyword>
<evidence type="ECO:0000256" key="1">
    <source>
        <dbReference type="SAM" id="MobiDB-lite"/>
    </source>
</evidence>
<sequence length="293" mass="33015">MKKIIIAVLLVSLLIVAGCATSSAGSADSPERLAGNDGGSADTEGKTAVKEIVKIPYVLKNTNYFSDGYIESYMVYTYDENMKVVREDLFDSFDEIIESAVSEVLEDGSVKRELFDSRGILKSWRKTVNDGNENPIRIESYSADDELQTVSEYSYNEIGGKTLWRVLDADGIVISETRYLYEDGLNTRIDIYDASMTLYEYFVNEYEDGRRVKNSHFDADGKLKAAIEYVYTEGAVSAEKYLRANGSTSRTVSYINDAEGSHLKAEYFDGNGKLKDWTETEYEYVSEEVTVWK</sequence>
<reference evidence="3 4" key="1">
    <citation type="submission" date="2022-12" db="EMBL/GenBank/DDBJ databases">
        <title>Metagenome assembled genome from gulf of manar.</title>
        <authorList>
            <person name="Kohli P."/>
            <person name="Pk S."/>
            <person name="Venkata Ramana C."/>
            <person name="Sasikala C."/>
        </authorList>
    </citation>
    <scope>NUCLEOTIDE SEQUENCE [LARGE SCALE GENOMIC DNA]</scope>
    <source>
        <strain evidence="3">JB008</strain>
    </source>
</reference>
<proteinExistence type="predicted"/>
<evidence type="ECO:0000256" key="2">
    <source>
        <dbReference type="SAM" id="SignalP"/>
    </source>
</evidence>
<dbReference type="PROSITE" id="PS51257">
    <property type="entry name" value="PROKAR_LIPOPROTEIN"/>
    <property type="match status" value="1"/>
</dbReference>
<protein>
    <submittedName>
        <fullName evidence="3">Uncharacterized protein</fullName>
    </submittedName>
</protein>
<dbReference type="Gene3D" id="3.90.930.1">
    <property type="match status" value="1"/>
</dbReference>
<name>A0AAJ1MLA7_9SPIO</name>